<keyword evidence="3" id="KW-1185">Reference proteome</keyword>
<dbReference type="STRING" id="1166340.SAMN05192583_2437"/>
<dbReference type="AlphaFoldDB" id="A0A1H8F6X6"/>
<organism evidence="2 3">
    <name type="scientific">Sphingomonas gellani</name>
    <dbReference type="NCBI Taxonomy" id="1166340"/>
    <lineage>
        <taxon>Bacteria</taxon>
        <taxon>Pseudomonadati</taxon>
        <taxon>Pseudomonadota</taxon>
        <taxon>Alphaproteobacteria</taxon>
        <taxon>Sphingomonadales</taxon>
        <taxon>Sphingomonadaceae</taxon>
        <taxon>Sphingomonas</taxon>
    </lineage>
</organism>
<evidence type="ECO:0000256" key="1">
    <source>
        <dbReference type="SAM" id="Phobius"/>
    </source>
</evidence>
<dbReference type="RefSeq" id="WP_170841951.1">
    <property type="nucleotide sequence ID" value="NZ_FOCF01000005.1"/>
</dbReference>
<feature type="transmembrane region" description="Helical" evidence="1">
    <location>
        <begin position="7"/>
        <end position="27"/>
    </location>
</feature>
<reference evidence="3" key="1">
    <citation type="submission" date="2016-10" db="EMBL/GenBank/DDBJ databases">
        <authorList>
            <person name="Varghese N."/>
            <person name="Submissions S."/>
        </authorList>
    </citation>
    <scope>NUCLEOTIDE SEQUENCE [LARGE SCALE GENOMIC DNA]</scope>
    <source>
        <strain evidence="3">S6-262</strain>
    </source>
</reference>
<keyword evidence="1" id="KW-0472">Membrane</keyword>
<feature type="transmembrane region" description="Helical" evidence="1">
    <location>
        <begin position="33"/>
        <end position="50"/>
    </location>
</feature>
<sequence length="55" mass="5399">MADKPSSAGGGAFIAFGAIGGAAIGFALDQTTIGFFAGIALGIAASLLIWRSGRR</sequence>
<evidence type="ECO:0000313" key="2">
    <source>
        <dbReference type="EMBL" id="SEN27370.1"/>
    </source>
</evidence>
<keyword evidence="1" id="KW-1133">Transmembrane helix</keyword>
<accession>A0A1H8F6X6</accession>
<keyword evidence="1" id="KW-0812">Transmembrane</keyword>
<protein>
    <submittedName>
        <fullName evidence="2">Uncharacterized protein</fullName>
    </submittedName>
</protein>
<dbReference type="EMBL" id="FOCF01000005">
    <property type="protein sequence ID" value="SEN27370.1"/>
    <property type="molecule type" value="Genomic_DNA"/>
</dbReference>
<proteinExistence type="predicted"/>
<name>A0A1H8F6X6_9SPHN</name>
<dbReference type="Proteomes" id="UP000199206">
    <property type="component" value="Unassembled WGS sequence"/>
</dbReference>
<gene>
    <name evidence="2" type="ORF">SAMN05192583_2437</name>
</gene>
<evidence type="ECO:0000313" key="3">
    <source>
        <dbReference type="Proteomes" id="UP000199206"/>
    </source>
</evidence>